<evidence type="ECO:0000256" key="3">
    <source>
        <dbReference type="ARBA" id="ARBA00022692"/>
    </source>
</evidence>
<dbReference type="InterPro" id="IPR027379">
    <property type="entry name" value="CLS_N"/>
</dbReference>
<evidence type="ECO:0000256" key="4">
    <source>
        <dbReference type="ARBA" id="ARBA00022989"/>
    </source>
</evidence>
<feature type="transmembrane region" description="Helical" evidence="6">
    <location>
        <begin position="45"/>
        <end position="65"/>
    </location>
</feature>
<dbReference type="EMBL" id="BMJH01000002">
    <property type="protein sequence ID" value="GGC67029.1"/>
    <property type="molecule type" value="Genomic_DNA"/>
</dbReference>
<keyword evidence="9" id="KW-1185">Reference proteome</keyword>
<evidence type="ECO:0000256" key="1">
    <source>
        <dbReference type="ARBA" id="ARBA00004651"/>
    </source>
</evidence>
<dbReference type="RefSeq" id="WP_206050397.1">
    <property type="nucleotide sequence ID" value="NZ_BMJH01000002.1"/>
</dbReference>
<dbReference type="Pfam" id="PF13396">
    <property type="entry name" value="PLDc_N"/>
    <property type="match status" value="1"/>
</dbReference>
<comment type="caution">
    <text evidence="8">The sequence shown here is derived from an EMBL/GenBank/DDBJ whole genome shotgun (WGS) entry which is preliminary data.</text>
</comment>
<comment type="subcellular location">
    <subcellularLocation>
        <location evidence="1">Cell membrane</location>
        <topology evidence="1">Multi-pass membrane protein</topology>
    </subcellularLocation>
</comment>
<sequence>MDNPTIPAMYDIAWTAVAAVAVVLLVAAVVSVLRTPVESRVAGALWMLGVILFPIIGPLAWFAVGRSAVRAKITR</sequence>
<accession>A0A916XEY4</accession>
<evidence type="ECO:0000256" key="5">
    <source>
        <dbReference type="ARBA" id="ARBA00023136"/>
    </source>
</evidence>
<name>A0A916XEY4_9ACTN</name>
<evidence type="ECO:0000256" key="6">
    <source>
        <dbReference type="SAM" id="Phobius"/>
    </source>
</evidence>
<feature type="domain" description="Cardiolipin synthase N-terminal" evidence="7">
    <location>
        <begin position="23"/>
        <end position="66"/>
    </location>
</feature>
<dbReference type="Proteomes" id="UP000641514">
    <property type="component" value="Unassembled WGS sequence"/>
</dbReference>
<feature type="transmembrane region" description="Helical" evidence="6">
    <location>
        <begin position="12"/>
        <end position="33"/>
    </location>
</feature>
<organism evidence="8 9">
    <name type="scientific">Hoyosella rhizosphaerae</name>
    <dbReference type="NCBI Taxonomy" id="1755582"/>
    <lineage>
        <taxon>Bacteria</taxon>
        <taxon>Bacillati</taxon>
        <taxon>Actinomycetota</taxon>
        <taxon>Actinomycetes</taxon>
        <taxon>Mycobacteriales</taxon>
        <taxon>Hoyosellaceae</taxon>
        <taxon>Hoyosella</taxon>
    </lineage>
</organism>
<keyword evidence="2" id="KW-1003">Cell membrane</keyword>
<keyword evidence="5 6" id="KW-0472">Membrane</keyword>
<dbReference type="AlphaFoldDB" id="A0A916XEY4"/>
<dbReference type="GO" id="GO:0005886">
    <property type="term" value="C:plasma membrane"/>
    <property type="evidence" value="ECO:0007669"/>
    <property type="project" value="UniProtKB-SubCell"/>
</dbReference>
<reference evidence="8" key="1">
    <citation type="journal article" date="2014" name="Int. J. Syst. Evol. Microbiol.">
        <title>Complete genome sequence of Corynebacterium casei LMG S-19264T (=DSM 44701T), isolated from a smear-ripened cheese.</title>
        <authorList>
            <consortium name="US DOE Joint Genome Institute (JGI-PGF)"/>
            <person name="Walter F."/>
            <person name="Albersmeier A."/>
            <person name="Kalinowski J."/>
            <person name="Ruckert C."/>
        </authorList>
    </citation>
    <scope>NUCLEOTIDE SEQUENCE</scope>
    <source>
        <strain evidence="8">CGMCC 1.15478</strain>
    </source>
</reference>
<gene>
    <name evidence="8" type="ORF">GCM10011410_19620</name>
</gene>
<evidence type="ECO:0000313" key="9">
    <source>
        <dbReference type="Proteomes" id="UP000641514"/>
    </source>
</evidence>
<keyword evidence="3 6" id="KW-0812">Transmembrane</keyword>
<evidence type="ECO:0000256" key="2">
    <source>
        <dbReference type="ARBA" id="ARBA00022475"/>
    </source>
</evidence>
<evidence type="ECO:0000259" key="7">
    <source>
        <dbReference type="Pfam" id="PF13396"/>
    </source>
</evidence>
<keyword evidence="4 6" id="KW-1133">Transmembrane helix</keyword>
<protein>
    <recommendedName>
        <fullName evidence="7">Cardiolipin synthase N-terminal domain-containing protein</fullName>
    </recommendedName>
</protein>
<reference evidence="8" key="2">
    <citation type="submission" date="2020-09" db="EMBL/GenBank/DDBJ databases">
        <authorList>
            <person name="Sun Q."/>
            <person name="Zhou Y."/>
        </authorList>
    </citation>
    <scope>NUCLEOTIDE SEQUENCE</scope>
    <source>
        <strain evidence="8">CGMCC 1.15478</strain>
    </source>
</reference>
<proteinExistence type="predicted"/>
<evidence type="ECO:0000313" key="8">
    <source>
        <dbReference type="EMBL" id="GGC67029.1"/>
    </source>
</evidence>